<evidence type="ECO:0000313" key="2">
    <source>
        <dbReference type="EMBL" id="MQX53187.1"/>
    </source>
</evidence>
<sequence length="94" mass="10377">MWWVKLIVVVLLLAAVFSLGRALMALVKGEKGEGKSRTMKALAWRVAFSAGVFLFILFSMLMGWITPHDVNPNKLYGQPIHQQAPADPGSVPEQ</sequence>
<accession>A0A6N7LS46</accession>
<dbReference type="Pfam" id="PF11137">
    <property type="entry name" value="DUF2909"/>
    <property type="match status" value="1"/>
</dbReference>
<protein>
    <submittedName>
        <fullName evidence="2">Twin transmembrane helix small protein</fullName>
    </submittedName>
</protein>
<comment type="caution">
    <text evidence="2">The sequence shown here is derived from an EMBL/GenBank/DDBJ whole genome shotgun (WGS) entry which is preliminary data.</text>
</comment>
<dbReference type="NCBIfam" id="NF033233">
    <property type="entry name" value="twin_helix"/>
    <property type="match status" value="1"/>
</dbReference>
<reference evidence="2 3" key="1">
    <citation type="submission" date="2019-10" db="EMBL/GenBank/DDBJ databases">
        <title>Alcanivorax sp.PA15-N-34 draft genome sequence.</title>
        <authorList>
            <person name="Liao X."/>
            <person name="Shao Z."/>
        </authorList>
    </citation>
    <scope>NUCLEOTIDE SEQUENCE [LARGE SCALE GENOMIC DNA]</scope>
    <source>
        <strain evidence="2 3">PA15-N-34</strain>
    </source>
</reference>
<dbReference type="RefSeq" id="WP_153500375.1">
    <property type="nucleotide sequence ID" value="NZ_JBMZXE010000195.1"/>
</dbReference>
<organism evidence="2 3">
    <name type="scientific">Alcanivorax sediminis</name>
    <dbReference type="NCBI Taxonomy" id="2663008"/>
    <lineage>
        <taxon>Bacteria</taxon>
        <taxon>Pseudomonadati</taxon>
        <taxon>Pseudomonadota</taxon>
        <taxon>Gammaproteobacteria</taxon>
        <taxon>Oceanospirillales</taxon>
        <taxon>Alcanivoracaceae</taxon>
        <taxon>Alcanivorax</taxon>
    </lineage>
</organism>
<evidence type="ECO:0000256" key="1">
    <source>
        <dbReference type="SAM" id="Phobius"/>
    </source>
</evidence>
<keyword evidence="3" id="KW-1185">Reference proteome</keyword>
<dbReference type="InterPro" id="IPR021313">
    <property type="entry name" value="DUF2909"/>
</dbReference>
<dbReference type="Proteomes" id="UP000469421">
    <property type="component" value="Unassembled WGS sequence"/>
</dbReference>
<name>A0A6N7LS46_9GAMM</name>
<keyword evidence="1" id="KW-0472">Membrane</keyword>
<gene>
    <name evidence="2" type="ORF">GFN93_07980</name>
</gene>
<evidence type="ECO:0000313" key="3">
    <source>
        <dbReference type="Proteomes" id="UP000469421"/>
    </source>
</evidence>
<dbReference type="EMBL" id="WIRE01000001">
    <property type="protein sequence ID" value="MQX53187.1"/>
    <property type="molecule type" value="Genomic_DNA"/>
</dbReference>
<keyword evidence="1 2" id="KW-0812">Transmembrane</keyword>
<feature type="transmembrane region" description="Helical" evidence="1">
    <location>
        <begin position="46"/>
        <end position="65"/>
    </location>
</feature>
<keyword evidence="1" id="KW-1133">Transmembrane helix</keyword>
<dbReference type="AlphaFoldDB" id="A0A6N7LS46"/>
<proteinExistence type="predicted"/>